<dbReference type="Pfam" id="PF13458">
    <property type="entry name" value="Peripla_BP_6"/>
    <property type="match status" value="1"/>
</dbReference>
<dbReference type="RefSeq" id="WP_121458745.1">
    <property type="nucleotide sequence ID" value="NZ_JAANMQ010000003.1"/>
</dbReference>
<dbReference type="PANTHER" id="PTHR30483:SF38">
    <property type="entry name" value="BLR7848 PROTEIN"/>
    <property type="match status" value="1"/>
</dbReference>
<dbReference type="AlphaFoldDB" id="A0A495VQJ6"/>
<evidence type="ECO:0000259" key="4">
    <source>
        <dbReference type="Pfam" id="PF13458"/>
    </source>
</evidence>
<evidence type="ECO:0000313" key="6">
    <source>
        <dbReference type="Proteomes" id="UP000270626"/>
    </source>
</evidence>
<proteinExistence type="inferred from homology"/>
<sequence>MSKKLALAVLAAFSATAFADINVGVSVSATGPAASLGIPEKNTIALLPASIGGEKVNYIVLDDATDPTAATKNIKKLIAENKVDVVIGSTTTPNSLAMMDVAVDNETPLISMAGSAIVVEPMDAKRKWVFKTAQNDAHMATAIVQHMTDKNVRTVAFIGFADAYGEGWFKEFAKIAEARKLKIVASERYQRNDTSVTGQILKIIAAKPDAVLVGGAGTPAVLPQKSLKEKGFKGLIYQTHGVANNDFLRVGGKDVEGAFLPVGPMVVAAQLPADNPVRKSALEYVGKYEAAHGKGSVSSFGGHAWDAGVLLGNAIPVALKKAKPGTVEFRRALRDAIEASKDLPAAHGIFNMSANDHQGFDQRARVMAVIENNTWKLVK</sequence>
<evidence type="ECO:0000313" key="5">
    <source>
        <dbReference type="EMBL" id="RKT51220.1"/>
    </source>
</evidence>
<dbReference type="InterPro" id="IPR028081">
    <property type="entry name" value="Leu-bd"/>
</dbReference>
<name>A0A495VQJ6_9RHOO</name>
<protein>
    <submittedName>
        <fullName evidence="5">Amino acid/amide ABC transporter substrate-binding protein (HAAT family)</fullName>
    </submittedName>
</protein>
<dbReference type="InterPro" id="IPR028082">
    <property type="entry name" value="Peripla_BP_I"/>
</dbReference>
<keyword evidence="6" id="KW-1185">Reference proteome</keyword>
<evidence type="ECO:0000256" key="2">
    <source>
        <dbReference type="ARBA" id="ARBA00022729"/>
    </source>
</evidence>
<evidence type="ECO:0000256" key="1">
    <source>
        <dbReference type="ARBA" id="ARBA00010062"/>
    </source>
</evidence>
<dbReference type="Gene3D" id="3.40.50.2300">
    <property type="match status" value="2"/>
</dbReference>
<keyword evidence="2 3" id="KW-0732">Signal</keyword>
<dbReference type="OrthoDB" id="5290698at2"/>
<accession>A0A495VQJ6</accession>
<feature type="chain" id="PRO_5019741296" evidence="3">
    <location>
        <begin position="20"/>
        <end position="379"/>
    </location>
</feature>
<dbReference type="InterPro" id="IPR051010">
    <property type="entry name" value="BCAA_transport"/>
</dbReference>
<feature type="domain" description="Leucine-binding protein" evidence="4">
    <location>
        <begin position="21"/>
        <end position="370"/>
    </location>
</feature>
<dbReference type="CDD" id="cd06333">
    <property type="entry name" value="PBP1_ABC_RPA1789-like"/>
    <property type="match status" value="1"/>
</dbReference>
<dbReference type="SUPFAM" id="SSF53822">
    <property type="entry name" value="Periplasmic binding protein-like I"/>
    <property type="match status" value="1"/>
</dbReference>
<gene>
    <name evidence="5" type="ORF">DFR40_2432</name>
</gene>
<reference evidence="5 6" key="1">
    <citation type="submission" date="2018-10" db="EMBL/GenBank/DDBJ databases">
        <title>Genomic Encyclopedia of Type Strains, Phase IV (KMG-IV): sequencing the most valuable type-strain genomes for metagenomic binning, comparative biology and taxonomic classification.</title>
        <authorList>
            <person name="Goeker M."/>
        </authorList>
    </citation>
    <scope>NUCLEOTIDE SEQUENCE [LARGE SCALE GENOMIC DNA]</scope>
    <source>
        <strain evidence="5 6">DSM 23841</strain>
    </source>
</reference>
<dbReference type="Proteomes" id="UP000270626">
    <property type="component" value="Unassembled WGS sequence"/>
</dbReference>
<comment type="caution">
    <text evidence="5">The sequence shown here is derived from an EMBL/GenBank/DDBJ whole genome shotgun (WGS) entry which is preliminary data.</text>
</comment>
<dbReference type="EMBL" id="RBXP01000016">
    <property type="protein sequence ID" value="RKT51220.1"/>
    <property type="molecule type" value="Genomic_DNA"/>
</dbReference>
<organism evidence="5 6">
    <name type="scientific">Azonexus fungiphilus</name>
    <dbReference type="NCBI Taxonomy" id="146940"/>
    <lineage>
        <taxon>Bacteria</taxon>
        <taxon>Pseudomonadati</taxon>
        <taxon>Pseudomonadota</taxon>
        <taxon>Betaproteobacteria</taxon>
        <taxon>Rhodocyclales</taxon>
        <taxon>Azonexaceae</taxon>
        <taxon>Azonexus</taxon>
    </lineage>
</organism>
<comment type="similarity">
    <text evidence="1">Belongs to the leucine-binding protein family.</text>
</comment>
<evidence type="ECO:0000256" key="3">
    <source>
        <dbReference type="SAM" id="SignalP"/>
    </source>
</evidence>
<feature type="signal peptide" evidence="3">
    <location>
        <begin position="1"/>
        <end position="19"/>
    </location>
</feature>
<dbReference type="PANTHER" id="PTHR30483">
    <property type="entry name" value="LEUCINE-SPECIFIC-BINDING PROTEIN"/>
    <property type="match status" value="1"/>
</dbReference>